<evidence type="ECO:0000256" key="2">
    <source>
        <dbReference type="SAM" id="MobiDB-lite"/>
    </source>
</evidence>
<dbReference type="Gene3D" id="1.20.1640.10">
    <property type="entry name" value="Multidrug efflux transporter AcrB transmembrane domain"/>
    <property type="match status" value="2"/>
</dbReference>
<dbReference type="PANTHER" id="PTHR10796">
    <property type="entry name" value="PATCHED-RELATED"/>
    <property type="match status" value="1"/>
</dbReference>
<dbReference type="PROSITE" id="PS50156">
    <property type="entry name" value="SSD"/>
    <property type="match status" value="2"/>
</dbReference>
<dbReference type="Pfam" id="PF12349">
    <property type="entry name" value="Sterol-sensing"/>
    <property type="match status" value="1"/>
</dbReference>
<dbReference type="Proteomes" id="UP000002630">
    <property type="component" value="Linkage Group LG09"/>
</dbReference>
<dbReference type="SUPFAM" id="SSF82866">
    <property type="entry name" value="Multidrug efflux transporter AcrB transmembrane domain"/>
    <property type="match status" value="2"/>
</dbReference>
<dbReference type="OMA" id="NIFIMVH"/>
<feature type="transmembrane region" description="Helical" evidence="3">
    <location>
        <begin position="199"/>
        <end position="219"/>
    </location>
</feature>
<feature type="transmembrane region" description="Helical" evidence="3">
    <location>
        <begin position="231"/>
        <end position="252"/>
    </location>
</feature>
<dbReference type="AlphaFoldDB" id="D8LCK4"/>
<protein>
    <recommendedName>
        <fullName evidence="4">SSD domain-containing protein</fullName>
    </recommendedName>
</protein>
<dbReference type="InParanoid" id="D8LCK4"/>
<feature type="transmembrane region" description="Helical" evidence="3">
    <location>
        <begin position="168"/>
        <end position="187"/>
    </location>
</feature>
<gene>
    <name evidence="5" type="ORF">Esi_0011_0039</name>
</gene>
<feature type="transmembrane region" description="Helical" evidence="3">
    <location>
        <begin position="693"/>
        <end position="712"/>
    </location>
</feature>
<feature type="region of interest" description="Disordered" evidence="2">
    <location>
        <begin position="346"/>
        <end position="387"/>
    </location>
</feature>
<dbReference type="EMBL" id="FN647789">
    <property type="protein sequence ID" value="CBN79517.1"/>
    <property type="molecule type" value="Genomic_DNA"/>
</dbReference>
<feature type="compositionally biased region" description="Basic and acidic residues" evidence="2">
    <location>
        <begin position="346"/>
        <end position="359"/>
    </location>
</feature>
<reference evidence="5 6" key="1">
    <citation type="journal article" date="2010" name="Nature">
        <title>The Ectocarpus genome and the independent evolution of multicellularity in brown algae.</title>
        <authorList>
            <person name="Cock J.M."/>
            <person name="Sterck L."/>
            <person name="Rouze P."/>
            <person name="Scornet D."/>
            <person name="Allen A.E."/>
            <person name="Amoutzias G."/>
            <person name="Anthouard V."/>
            <person name="Artiguenave F."/>
            <person name="Aury J.M."/>
            <person name="Badger J.H."/>
            <person name="Beszteri B."/>
            <person name="Billiau K."/>
            <person name="Bonnet E."/>
            <person name="Bothwell J.H."/>
            <person name="Bowler C."/>
            <person name="Boyen C."/>
            <person name="Brownlee C."/>
            <person name="Carrano C.J."/>
            <person name="Charrier B."/>
            <person name="Cho G.Y."/>
            <person name="Coelho S.M."/>
            <person name="Collen J."/>
            <person name="Corre E."/>
            <person name="Da Silva C."/>
            <person name="Delage L."/>
            <person name="Delaroque N."/>
            <person name="Dittami S.M."/>
            <person name="Doulbeau S."/>
            <person name="Elias M."/>
            <person name="Farnham G."/>
            <person name="Gachon C.M."/>
            <person name="Gschloessl B."/>
            <person name="Heesch S."/>
            <person name="Jabbari K."/>
            <person name="Jubin C."/>
            <person name="Kawai H."/>
            <person name="Kimura K."/>
            <person name="Kloareg B."/>
            <person name="Kupper F.C."/>
            <person name="Lang D."/>
            <person name="Le Bail A."/>
            <person name="Leblanc C."/>
            <person name="Lerouge P."/>
            <person name="Lohr M."/>
            <person name="Lopez P.J."/>
            <person name="Martens C."/>
            <person name="Maumus F."/>
            <person name="Michel G."/>
            <person name="Miranda-Saavedra D."/>
            <person name="Morales J."/>
            <person name="Moreau H."/>
            <person name="Motomura T."/>
            <person name="Nagasato C."/>
            <person name="Napoli C.A."/>
            <person name="Nelson D.R."/>
            <person name="Nyvall-Collen P."/>
            <person name="Peters A.F."/>
            <person name="Pommier C."/>
            <person name="Potin P."/>
            <person name="Poulain J."/>
            <person name="Quesneville H."/>
            <person name="Read B."/>
            <person name="Rensing S.A."/>
            <person name="Ritter A."/>
            <person name="Rousvoal S."/>
            <person name="Samanta M."/>
            <person name="Samson G."/>
            <person name="Schroeder D.C."/>
            <person name="Segurens B."/>
            <person name="Strittmatter M."/>
            <person name="Tonon T."/>
            <person name="Tregear J.W."/>
            <person name="Valentin K."/>
            <person name="von Dassow P."/>
            <person name="Yamagishi T."/>
            <person name="Van de Peer Y."/>
            <person name="Wincker P."/>
        </authorList>
    </citation>
    <scope>NUCLEOTIDE SEQUENCE [LARGE SCALE GENOMIC DNA]</scope>
    <source>
        <strain evidence="6">Ec32 / CCAP1310/4</strain>
    </source>
</reference>
<feature type="domain" description="SSD" evidence="4">
    <location>
        <begin position="167"/>
        <end position="326"/>
    </location>
</feature>
<evidence type="ECO:0000313" key="6">
    <source>
        <dbReference type="Proteomes" id="UP000002630"/>
    </source>
</evidence>
<sequence>MGAGRDRQGRGGGDTVQNTWGGHTYADVCAKELDGVTCAAPFRGVTRFWDGFAAYEASVTSDADVLEAVNVEAFPDGFPVNQQTLFGNGIVYDDDGNISGVKAIIQGYALSSDPDDDADINKEVFDWNEAFQDKLEASTDDFADVFEVFYLTSRSFDDALEESVSGEIFLYFATYVIMVLFVTVSLGRCCAGPVERRSWLGVGGIMLVVAAGLAAYGLNSGFGVPFTSLSQILPFILIGIGVDDMFVIVAAYDHTDRALPVEERVALGVKRCGLSVTYTSLTNFFAFLLGAQSSLPAVQYFCLYAATAILFDFFLQMTAFVALLTMDANRQKAGKIDCCCCFTSPKHPEKQQRSQKESIQRGVNPRSTHRDITTDGGGGGTDGLQTRGKDDFKAEVYELSKFGRFVKETFSPCILSSTGKAVVLLCSAWLLTSGIYGVTQATQGFDVLDLAPDDHYARDYTAMARSYNMDILEWYVPMRVYTREVDYPDVAVQAEMQSTDDLLLENEFVEGPVDSWLTSFIEWAESSDTYSANVGTSGGYVVYEDRATFYTALSAFTEDGANARFLGDVVFNDDGTIKISRSDMFLVGLTDTEKNVDALRGTREVVDQSALDPAPFAYSEVFVSSEQFVVIYGELMSSFGLALAAVFALSLLVLGKVAVVVLVCVTLVIVDAELLGFVYLYGLDVNSITVIQLIMAVGLVVDYMVHLVHYFLHQDPRTPKDTRIADALGEIGPSLLMGAGTTFLGIMPLVFAHNVIFRVFFKMFLVIISFGFYHGVVFVPVMLSILPDSLISSSPNDKRAASVSRDDSDEHDKGGPTLLVDGTVVD</sequence>
<dbReference type="eggNOG" id="KOG1934">
    <property type="taxonomic scope" value="Eukaryota"/>
</dbReference>
<feature type="region of interest" description="Disordered" evidence="2">
    <location>
        <begin position="793"/>
        <end position="826"/>
    </location>
</feature>
<keyword evidence="3" id="KW-1133">Transmembrane helix</keyword>
<name>D8LCK4_ECTSI</name>
<evidence type="ECO:0000256" key="1">
    <source>
        <dbReference type="ARBA" id="ARBA00005585"/>
    </source>
</evidence>
<evidence type="ECO:0000313" key="5">
    <source>
        <dbReference type="EMBL" id="CBN79517.1"/>
    </source>
</evidence>
<feature type="transmembrane region" description="Helical" evidence="3">
    <location>
        <begin position="272"/>
        <end position="291"/>
    </location>
</feature>
<feature type="compositionally biased region" description="Basic and acidic residues" evidence="2">
    <location>
        <begin position="796"/>
        <end position="814"/>
    </location>
</feature>
<feature type="transmembrane region" description="Helical" evidence="3">
    <location>
        <begin position="732"/>
        <end position="752"/>
    </location>
</feature>
<feature type="transmembrane region" description="Helical" evidence="3">
    <location>
        <begin position="764"/>
        <end position="786"/>
    </location>
</feature>
<evidence type="ECO:0000259" key="4">
    <source>
        <dbReference type="PROSITE" id="PS50156"/>
    </source>
</evidence>
<dbReference type="PANTHER" id="PTHR10796:SF92">
    <property type="entry name" value="PATCHED-RELATED, ISOFORM A"/>
    <property type="match status" value="1"/>
</dbReference>
<comment type="similarity">
    <text evidence="1">Belongs to the patched family.</text>
</comment>
<evidence type="ECO:0000256" key="3">
    <source>
        <dbReference type="SAM" id="Phobius"/>
    </source>
</evidence>
<keyword evidence="6" id="KW-1185">Reference proteome</keyword>
<accession>D8LCK4</accession>
<feature type="transmembrane region" description="Helical" evidence="3">
    <location>
        <begin position="629"/>
        <end position="653"/>
    </location>
</feature>
<feature type="transmembrane region" description="Helical" evidence="3">
    <location>
        <begin position="297"/>
        <end position="325"/>
    </location>
</feature>
<dbReference type="InterPro" id="IPR053958">
    <property type="entry name" value="HMGCR/SNAP/NPC1-like_SSD"/>
</dbReference>
<dbReference type="OrthoDB" id="6510177at2759"/>
<feature type="transmembrane region" description="Helical" evidence="3">
    <location>
        <begin position="659"/>
        <end position="681"/>
    </location>
</feature>
<keyword evidence="3" id="KW-0812">Transmembrane</keyword>
<dbReference type="EMBL" id="FN649734">
    <property type="protein sequence ID" value="CBN79517.1"/>
    <property type="molecule type" value="Genomic_DNA"/>
</dbReference>
<dbReference type="InterPro" id="IPR000731">
    <property type="entry name" value="SSD"/>
</dbReference>
<proteinExistence type="inferred from homology"/>
<dbReference type="InterPro" id="IPR051697">
    <property type="entry name" value="Patched_domain-protein"/>
</dbReference>
<keyword evidence="3" id="KW-0472">Membrane</keyword>
<feature type="domain" description="SSD" evidence="4">
    <location>
        <begin position="616"/>
        <end position="785"/>
    </location>
</feature>
<dbReference type="GO" id="GO:0016020">
    <property type="term" value="C:membrane"/>
    <property type="evidence" value="ECO:0007669"/>
    <property type="project" value="TreeGrafter"/>
</dbReference>
<organism evidence="5 6">
    <name type="scientific">Ectocarpus siliculosus</name>
    <name type="common">Brown alga</name>
    <name type="synonym">Conferva siliculosa</name>
    <dbReference type="NCBI Taxonomy" id="2880"/>
    <lineage>
        <taxon>Eukaryota</taxon>
        <taxon>Sar</taxon>
        <taxon>Stramenopiles</taxon>
        <taxon>Ochrophyta</taxon>
        <taxon>PX clade</taxon>
        <taxon>Phaeophyceae</taxon>
        <taxon>Ectocarpales</taxon>
        <taxon>Ectocarpaceae</taxon>
        <taxon>Ectocarpus</taxon>
    </lineage>
</organism>